<name>A0ABX4FQV1_9GAMM</name>
<evidence type="ECO:0000313" key="2">
    <source>
        <dbReference type="Proteomes" id="UP000215999"/>
    </source>
</evidence>
<dbReference type="InterPro" id="IPR050708">
    <property type="entry name" value="T6SS_VgrG/RHS"/>
</dbReference>
<keyword evidence="2" id="KW-1185">Reference proteome</keyword>
<accession>A0ABX4FQV1</accession>
<feature type="non-terminal residue" evidence="1">
    <location>
        <position position="156"/>
    </location>
</feature>
<feature type="non-terminal residue" evidence="1">
    <location>
        <position position="1"/>
    </location>
</feature>
<organism evidence="1 2">
    <name type="scientific">Photobacterium sanguinicancri</name>
    <dbReference type="NCBI Taxonomy" id="875932"/>
    <lineage>
        <taxon>Bacteria</taxon>
        <taxon>Pseudomonadati</taxon>
        <taxon>Pseudomonadota</taxon>
        <taxon>Gammaproteobacteria</taxon>
        <taxon>Vibrionales</taxon>
        <taxon>Vibrionaceae</taxon>
        <taxon>Photobacterium</taxon>
    </lineage>
</organism>
<dbReference type="PANTHER" id="PTHR32305:SF15">
    <property type="entry name" value="PROTEIN RHSA-RELATED"/>
    <property type="match status" value="1"/>
</dbReference>
<dbReference type="PANTHER" id="PTHR32305">
    <property type="match status" value="1"/>
</dbReference>
<evidence type="ECO:0000313" key="1">
    <source>
        <dbReference type="EMBL" id="OZS41299.1"/>
    </source>
</evidence>
<evidence type="ECO:0008006" key="3">
    <source>
        <dbReference type="Google" id="ProtNLM"/>
    </source>
</evidence>
<comment type="caution">
    <text evidence="1">The sequence shown here is derived from an EMBL/GenBank/DDBJ whole genome shotgun (WGS) entry which is preliminary data.</text>
</comment>
<dbReference type="EMBL" id="NOIF01000448">
    <property type="protein sequence ID" value="OZS41299.1"/>
    <property type="molecule type" value="Genomic_DNA"/>
</dbReference>
<dbReference type="NCBIfam" id="TIGR01643">
    <property type="entry name" value="YD_repeat_2x"/>
    <property type="match status" value="1"/>
</dbReference>
<proteinExistence type="predicted"/>
<dbReference type="Proteomes" id="UP000215999">
    <property type="component" value="Unassembled WGS sequence"/>
</dbReference>
<gene>
    <name evidence="1" type="ORF">ASV53_24535</name>
</gene>
<protein>
    <recommendedName>
        <fullName evidence="3">Type IV secretion protein Rhs</fullName>
    </recommendedName>
</protein>
<dbReference type="Gene3D" id="2.180.10.10">
    <property type="entry name" value="RHS repeat-associated core"/>
    <property type="match status" value="1"/>
</dbReference>
<dbReference type="InterPro" id="IPR006530">
    <property type="entry name" value="YD"/>
</dbReference>
<reference evidence="1 2" key="1">
    <citation type="journal article" date="2016" name="Antonie Van Leeuwenhoek">
        <title>Photobacterium sanguinicancri sp. nov. isolated from marine animals.</title>
        <authorList>
            <person name="Gomez-Gil B."/>
            <person name="Roque A."/>
            <person name="Rotllant G."/>
            <person name="Romalde J.L."/>
            <person name="Doce A."/>
            <person name="Eggermont M."/>
            <person name="Defoirdt T."/>
        </authorList>
    </citation>
    <scope>NUCLEOTIDE SEQUENCE [LARGE SCALE GENOMIC DNA]</scope>
    <source>
        <strain evidence="1 2">CAIM 1827</strain>
    </source>
</reference>
<sequence>GEQAYSFDALNQLQSHRVGLDIHRYQFDSFGNQVSESSVVEQDLLLAHKDTAFNYDRYGNQILSRSQSATQHRQFNGLNQLVQVNHQGRTSFYEYDAQGRRSRKVTEQETVDFLWDSDQLVGEYQKGQYRWYIYAPNDFTPLALIDNGEVYYFHTD</sequence>